<organism evidence="1 2">
    <name type="scientific">Paxillus rubicundulus Ve08.2h10</name>
    <dbReference type="NCBI Taxonomy" id="930991"/>
    <lineage>
        <taxon>Eukaryota</taxon>
        <taxon>Fungi</taxon>
        <taxon>Dikarya</taxon>
        <taxon>Basidiomycota</taxon>
        <taxon>Agaricomycotina</taxon>
        <taxon>Agaricomycetes</taxon>
        <taxon>Agaricomycetidae</taxon>
        <taxon>Boletales</taxon>
        <taxon>Paxilineae</taxon>
        <taxon>Paxillaceae</taxon>
        <taxon>Paxillus</taxon>
    </lineage>
</organism>
<feature type="non-terminal residue" evidence="1">
    <location>
        <position position="1"/>
    </location>
</feature>
<gene>
    <name evidence="1" type="ORF">PAXRUDRAFT_90979</name>
</gene>
<reference evidence="1 2" key="1">
    <citation type="submission" date="2014-04" db="EMBL/GenBank/DDBJ databases">
        <authorList>
            <consortium name="DOE Joint Genome Institute"/>
            <person name="Kuo A."/>
            <person name="Kohler A."/>
            <person name="Jargeat P."/>
            <person name="Nagy L.G."/>
            <person name="Floudas D."/>
            <person name="Copeland A."/>
            <person name="Barry K.W."/>
            <person name="Cichocki N."/>
            <person name="Veneault-Fourrey C."/>
            <person name="LaButti K."/>
            <person name="Lindquist E.A."/>
            <person name="Lipzen A."/>
            <person name="Lundell T."/>
            <person name="Morin E."/>
            <person name="Murat C."/>
            <person name="Sun H."/>
            <person name="Tunlid A."/>
            <person name="Henrissat B."/>
            <person name="Grigoriev I.V."/>
            <person name="Hibbett D.S."/>
            <person name="Martin F."/>
            <person name="Nordberg H.P."/>
            <person name="Cantor M.N."/>
            <person name="Hua S.X."/>
        </authorList>
    </citation>
    <scope>NUCLEOTIDE SEQUENCE [LARGE SCALE GENOMIC DNA]</scope>
    <source>
        <strain evidence="1 2">Ve08.2h10</strain>
    </source>
</reference>
<protein>
    <submittedName>
        <fullName evidence="1">Uncharacterized protein</fullName>
    </submittedName>
</protein>
<accession>A0A0D0CPZ3</accession>
<feature type="non-terminal residue" evidence="1">
    <location>
        <position position="86"/>
    </location>
</feature>
<proteinExistence type="predicted"/>
<dbReference type="HOGENOM" id="CLU_2503955_0_0_1"/>
<reference evidence="2" key="2">
    <citation type="submission" date="2015-01" db="EMBL/GenBank/DDBJ databases">
        <title>Evolutionary Origins and Diversification of the Mycorrhizal Mutualists.</title>
        <authorList>
            <consortium name="DOE Joint Genome Institute"/>
            <consortium name="Mycorrhizal Genomics Consortium"/>
            <person name="Kohler A."/>
            <person name="Kuo A."/>
            <person name="Nagy L.G."/>
            <person name="Floudas D."/>
            <person name="Copeland A."/>
            <person name="Barry K.W."/>
            <person name="Cichocki N."/>
            <person name="Veneault-Fourrey C."/>
            <person name="LaButti K."/>
            <person name="Lindquist E.A."/>
            <person name="Lipzen A."/>
            <person name="Lundell T."/>
            <person name="Morin E."/>
            <person name="Murat C."/>
            <person name="Riley R."/>
            <person name="Ohm R."/>
            <person name="Sun H."/>
            <person name="Tunlid A."/>
            <person name="Henrissat B."/>
            <person name="Grigoriev I.V."/>
            <person name="Hibbett D.S."/>
            <person name="Martin F."/>
        </authorList>
    </citation>
    <scope>NUCLEOTIDE SEQUENCE [LARGE SCALE GENOMIC DNA]</scope>
    <source>
        <strain evidence="2">Ve08.2h10</strain>
    </source>
</reference>
<sequence length="86" mass="9566">HLHLSHEHFTCWAAAMLKGMEYATLVKPPNQRLFNAVNQHVNIAREKLSPVLQRRLDNLESKSSQNSSVPVINLTLGNDILGLAAP</sequence>
<evidence type="ECO:0000313" key="1">
    <source>
        <dbReference type="EMBL" id="KIK77413.1"/>
    </source>
</evidence>
<evidence type="ECO:0000313" key="2">
    <source>
        <dbReference type="Proteomes" id="UP000054538"/>
    </source>
</evidence>
<dbReference type="OrthoDB" id="3063862at2759"/>
<dbReference type="InParanoid" id="A0A0D0CPZ3"/>
<keyword evidence="2" id="KW-1185">Reference proteome</keyword>
<name>A0A0D0CPZ3_9AGAM</name>
<dbReference type="EMBL" id="KN826998">
    <property type="protein sequence ID" value="KIK77413.1"/>
    <property type="molecule type" value="Genomic_DNA"/>
</dbReference>
<dbReference type="AlphaFoldDB" id="A0A0D0CPZ3"/>
<dbReference type="Proteomes" id="UP000054538">
    <property type="component" value="Unassembled WGS sequence"/>
</dbReference>
<dbReference type="STRING" id="930991.A0A0D0CPZ3"/>